<gene>
    <name evidence="1" type="ORF">EJK17_09895</name>
</gene>
<proteinExistence type="predicted"/>
<dbReference type="AlphaFoldDB" id="A0A437ST60"/>
<reference evidence="1 2" key="1">
    <citation type="submission" date="2018-12" db="EMBL/GenBank/DDBJ databases">
        <authorList>
            <person name="Meng J."/>
        </authorList>
    </citation>
    <scope>NUCLEOTIDE SEQUENCE [LARGE SCALE GENOMIC DNA]</scope>
    <source>
        <strain evidence="1 2">HT111-2</strain>
    </source>
</reference>
<protein>
    <submittedName>
        <fullName evidence="1">Uncharacterized protein</fullName>
    </submittedName>
</protein>
<evidence type="ECO:0000313" key="2">
    <source>
        <dbReference type="Proteomes" id="UP000288291"/>
    </source>
</evidence>
<dbReference type="EMBL" id="RXIA01000034">
    <property type="protein sequence ID" value="RVU70032.1"/>
    <property type="molecule type" value="Genomic_DNA"/>
</dbReference>
<accession>A0A437ST60</accession>
<keyword evidence="2" id="KW-1185">Reference proteome</keyword>
<evidence type="ECO:0000313" key="1">
    <source>
        <dbReference type="EMBL" id="RVU70032.1"/>
    </source>
</evidence>
<organism evidence="1 2">
    <name type="scientific">Lactobacillus xujianguonis</name>
    <dbReference type="NCBI Taxonomy" id="2495899"/>
    <lineage>
        <taxon>Bacteria</taxon>
        <taxon>Bacillati</taxon>
        <taxon>Bacillota</taxon>
        <taxon>Bacilli</taxon>
        <taxon>Lactobacillales</taxon>
        <taxon>Lactobacillaceae</taxon>
        <taxon>Lactobacillus</taxon>
    </lineage>
</organism>
<sequence length="73" mass="7974">MNQSQDTTITGTIDTVEKVLRTITGQKLSIDMVKLSKGSNKIVITCDKPAKQTRFIRQLKIDDGGVLHAMGSV</sequence>
<comment type="caution">
    <text evidence="1">The sequence shown here is derived from an EMBL/GenBank/DDBJ whole genome shotgun (WGS) entry which is preliminary data.</text>
</comment>
<dbReference type="Proteomes" id="UP000288291">
    <property type="component" value="Unassembled WGS sequence"/>
</dbReference>
<name>A0A437ST60_9LACO</name>